<keyword evidence="4 9" id="KW-0828">Tyrosine catabolism</keyword>
<feature type="domain" description="Homogentisate 1,2-dioxygenase N-terminal" evidence="14">
    <location>
        <begin position="21"/>
        <end position="292"/>
    </location>
</feature>
<evidence type="ECO:0000256" key="6">
    <source>
        <dbReference type="ARBA" id="ARBA00023002"/>
    </source>
</evidence>
<comment type="cofactor">
    <cofactor evidence="1 9 12">
        <name>Fe cation</name>
        <dbReference type="ChEBI" id="CHEBI:24875"/>
    </cofactor>
</comment>
<dbReference type="EMBL" id="FORF01000001">
    <property type="protein sequence ID" value="SFI35251.1"/>
    <property type="molecule type" value="Genomic_DNA"/>
</dbReference>
<dbReference type="Proteomes" id="UP000242763">
    <property type="component" value="Unassembled WGS sequence"/>
</dbReference>
<dbReference type="PANTHER" id="PTHR11056:SF0">
    <property type="entry name" value="HOMOGENTISATE 1,2-DIOXYGENASE"/>
    <property type="match status" value="1"/>
</dbReference>
<comment type="caution">
    <text evidence="9">Lacks conserved residue(s) required for the propagation of feature annotation.</text>
</comment>
<gene>
    <name evidence="9" type="primary">hmgA</name>
    <name evidence="15" type="ORF">SAMN03080618_00196</name>
</gene>
<evidence type="ECO:0000256" key="8">
    <source>
        <dbReference type="ARBA" id="ARBA00023232"/>
    </source>
</evidence>
<feature type="domain" description="Homogentisate 1,2-dioxygenase C-terminal" evidence="13">
    <location>
        <begin position="294"/>
        <end position="445"/>
    </location>
</feature>
<dbReference type="InterPro" id="IPR011051">
    <property type="entry name" value="RmlC_Cupin_sf"/>
</dbReference>
<evidence type="ECO:0000256" key="10">
    <source>
        <dbReference type="NCBIfam" id="TIGR01015"/>
    </source>
</evidence>
<keyword evidence="7 9" id="KW-0408">Iron</keyword>
<feature type="binding site" evidence="12">
    <location>
        <position position="363"/>
    </location>
    <ligand>
        <name>homogentisate</name>
        <dbReference type="ChEBI" id="CHEBI:16169"/>
    </ligand>
</feature>
<evidence type="ECO:0000259" key="14">
    <source>
        <dbReference type="Pfam" id="PF20510"/>
    </source>
</evidence>
<dbReference type="Pfam" id="PF04209">
    <property type="entry name" value="HgmA_C"/>
    <property type="match status" value="1"/>
</dbReference>
<comment type="similarity">
    <text evidence="2 9">Belongs to the homogentisate dioxygenase family.</text>
</comment>
<feature type="binding site" evidence="9 12">
    <location>
        <position position="384"/>
    </location>
    <ligand>
        <name>homogentisate</name>
        <dbReference type="ChEBI" id="CHEBI:16169"/>
    </ligand>
</feature>
<dbReference type="CDD" id="cd07000">
    <property type="entry name" value="cupin_HGO_N"/>
    <property type="match status" value="1"/>
</dbReference>
<keyword evidence="8 9" id="KW-0585">Phenylalanine catabolism</keyword>
<dbReference type="GO" id="GO:0005737">
    <property type="term" value="C:cytoplasm"/>
    <property type="evidence" value="ECO:0007669"/>
    <property type="project" value="TreeGrafter"/>
</dbReference>
<dbReference type="AlphaFoldDB" id="A0A1I3HHV9"/>
<feature type="binding site" evidence="12">
    <location>
        <position position="384"/>
    </location>
    <ligand>
        <name>Fe cation</name>
        <dbReference type="ChEBI" id="CHEBI:24875"/>
    </ligand>
</feature>
<comment type="function">
    <text evidence="9">Involved in the catabolism of homogentisate (2,5-dihydroxyphenylacetate or 2,5-OH-PhAc), a central intermediate in the degradation of phenylalanine and tyrosine. Catalyzes the oxidative ring cleavage of the aromatic ring of homogentisate to yield maleylacetoacetate.</text>
</comment>
<comment type="catalytic activity">
    <reaction evidence="9">
        <text>homogentisate + O2 = 4-maleylacetoacetate + H(+)</text>
        <dbReference type="Rhea" id="RHEA:15449"/>
        <dbReference type="ChEBI" id="CHEBI:15378"/>
        <dbReference type="ChEBI" id="CHEBI:15379"/>
        <dbReference type="ChEBI" id="CHEBI:16169"/>
        <dbReference type="ChEBI" id="CHEBI:17105"/>
        <dbReference type="EC" id="1.13.11.5"/>
    </reaction>
</comment>
<dbReference type="GO" id="GO:0004411">
    <property type="term" value="F:homogentisate 1,2-dioxygenase activity"/>
    <property type="evidence" value="ECO:0007669"/>
    <property type="project" value="UniProtKB-UniRule"/>
</dbReference>
<comment type="subunit">
    <text evidence="9">Hexamer; dimer of trimers.</text>
</comment>
<evidence type="ECO:0000256" key="11">
    <source>
        <dbReference type="PIRSR" id="PIRSR605708-1"/>
    </source>
</evidence>
<accession>A0A1I3HHV9</accession>
<evidence type="ECO:0000259" key="13">
    <source>
        <dbReference type="Pfam" id="PF04209"/>
    </source>
</evidence>
<organism evidence="15 16">
    <name type="scientific">Aquamicrobium aerolatum DSM 21857</name>
    <dbReference type="NCBI Taxonomy" id="1121003"/>
    <lineage>
        <taxon>Bacteria</taxon>
        <taxon>Pseudomonadati</taxon>
        <taxon>Pseudomonadota</taxon>
        <taxon>Alphaproteobacteria</taxon>
        <taxon>Hyphomicrobiales</taxon>
        <taxon>Phyllobacteriaceae</taxon>
        <taxon>Aerobium</taxon>
    </lineage>
</organism>
<evidence type="ECO:0000313" key="15">
    <source>
        <dbReference type="EMBL" id="SFI35251.1"/>
    </source>
</evidence>
<sequence length="454" mass="50632">MNEMSPLKSTSPRAVAANNFAYMPGFGNDFETESLPGALPHGMNSPQRPAYGLYAEQLSGSPFTAPRGTNERSWLYRIRPSVKHHQRFQSFKLPAWKSAPNAADQELSLAQMRWNPLPMPIGETNFIEGIRTMTTAGDVFGQAGMAAHAYVANADMVDDHFFNADGELLVVPQVGGLRFMTEMGVMEVQPGEICVLPRGLVFKVELMDGSSRGYVCENYGAKFTMPDRGPIGANCLANPRDFKTPVAWFEEKETPCRIIVKWCGSFHVTEIGHSPLDVVAWHGNYAPYKYDLSTFSPVGAILFDHPDPSIFTVLTAPSGEEGTANIDFVIFPPRWLVAENTFRPPWYHRNIMSEFMGLIHGQYDAKEEGFVPGGMSLHNMMLAHGPDATGFEKASRADLKPVKLENTMAFMFETRFPQLLTRYAASLDTLQDNYIDCWTDLKKRFNGTPEGDWS</sequence>
<keyword evidence="16" id="KW-1185">Reference proteome</keyword>
<dbReference type="HAMAP" id="MF_00334">
    <property type="entry name" value="Homogentis_dioxygen"/>
    <property type="match status" value="1"/>
</dbReference>
<dbReference type="Pfam" id="PF20510">
    <property type="entry name" value="HgmA_N"/>
    <property type="match status" value="1"/>
</dbReference>
<dbReference type="Gene3D" id="2.60.120.10">
    <property type="entry name" value="Jelly Rolls"/>
    <property type="match status" value="1"/>
</dbReference>
<evidence type="ECO:0000256" key="5">
    <source>
        <dbReference type="ARBA" id="ARBA00022964"/>
    </source>
</evidence>
<dbReference type="EC" id="1.13.11.5" evidence="9 10"/>
<dbReference type="InterPro" id="IPR022950">
    <property type="entry name" value="Homogentis_dOase_bac"/>
</dbReference>
<evidence type="ECO:0000256" key="7">
    <source>
        <dbReference type="ARBA" id="ARBA00023004"/>
    </source>
</evidence>
<evidence type="ECO:0000256" key="2">
    <source>
        <dbReference type="ARBA" id="ARBA00007757"/>
    </source>
</evidence>
<dbReference type="InterPro" id="IPR005708">
    <property type="entry name" value="Homogentis_dOase"/>
</dbReference>
<protein>
    <recommendedName>
        <fullName evidence="9 10">Homogentisate 1,2-dioxygenase</fullName>
        <shortName evidence="9">HGDO</shortName>
        <ecNumber evidence="9 10">1.13.11.5</ecNumber>
    </recommendedName>
    <alternativeName>
        <fullName evidence="9">Homogentisate oxygenase</fullName>
    </alternativeName>
    <alternativeName>
        <fullName evidence="9">Homogentisic acid oxidase</fullName>
    </alternativeName>
    <alternativeName>
        <fullName evidence="9">Homogentisicase</fullName>
    </alternativeName>
</protein>
<evidence type="ECO:0000256" key="4">
    <source>
        <dbReference type="ARBA" id="ARBA00022878"/>
    </source>
</evidence>
<comment type="pathway">
    <text evidence="9">Amino-acid degradation; L-phenylalanine degradation; acetoacetate and fumarate from L-phenylalanine: step 4/6.</text>
</comment>
<keyword evidence="3 9" id="KW-0479">Metal-binding</keyword>
<dbReference type="GO" id="GO:0006572">
    <property type="term" value="P:L-tyrosine catabolic process"/>
    <property type="evidence" value="ECO:0007669"/>
    <property type="project" value="UniProtKB-UniRule"/>
</dbReference>
<dbReference type="InterPro" id="IPR046452">
    <property type="entry name" value="HgmA_N"/>
</dbReference>
<evidence type="ECO:0000256" key="9">
    <source>
        <dbReference type="HAMAP-Rule" id="MF_00334"/>
    </source>
</evidence>
<dbReference type="NCBIfam" id="TIGR01015">
    <property type="entry name" value="hmgA"/>
    <property type="match status" value="1"/>
</dbReference>
<feature type="binding site" evidence="12">
    <location>
        <position position="348"/>
    </location>
    <ligand>
        <name>Fe cation</name>
        <dbReference type="ChEBI" id="CHEBI:24875"/>
    </ligand>
</feature>
<evidence type="ECO:0000256" key="3">
    <source>
        <dbReference type="ARBA" id="ARBA00022723"/>
    </source>
</evidence>
<dbReference type="STRING" id="1121003.SAMN03080618_00196"/>
<keyword evidence="5 9" id="KW-0223">Dioxygenase</keyword>
<dbReference type="PANTHER" id="PTHR11056">
    <property type="entry name" value="HOMOGENTISATE 1,2-DIOXYGENASE"/>
    <property type="match status" value="1"/>
</dbReference>
<keyword evidence="6 9" id="KW-0560">Oxidoreductase</keyword>
<dbReference type="InterPro" id="IPR014710">
    <property type="entry name" value="RmlC-like_jellyroll"/>
</dbReference>
<dbReference type="FunFam" id="2.60.120.10:FF:000053">
    <property type="entry name" value="Homogentisate 1,2-dioxygenase"/>
    <property type="match status" value="1"/>
</dbReference>
<reference evidence="16" key="1">
    <citation type="submission" date="2016-10" db="EMBL/GenBank/DDBJ databases">
        <authorList>
            <person name="Varghese N."/>
            <person name="Submissions S."/>
        </authorList>
    </citation>
    <scope>NUCLEOTIDE SEQUENCE [LARGE SCALE GENOMIC DNA]</scope>
    <source>
        <strain evidence="16">DSM 21857</strain>
    </source>
</reference>
<feature type="binding site" evidence="12">
    <location>
        <position position="354"/>
    </location>
    <ligand>
        <name>Fe cation</name>
        <dbReference type="ChEBI" id="CHEBI:24875"/>
    </ligand>
</feature>
<dbReference type="GO" id="GO:0005506">
    <property type="term" value="F:iron ion binding"/>
    <property type="evidence" value="ECO:0007669"/>
    <property type="project" value="UniProtKB-UniRule"/>
</dbReference>
<name>A0A1I3HHV9_9HYPH</name>
<dbReference type="UniPathway" id="UPA00139">
    <property type="reaction ID" value="UER00339"/>
</dbReference>
<evidence type="ECO:0000313" key="16">
    <source>
        <dbReference type="Proteomes" id="UP000242763"/>
    </source>
</evidence>
<evidence type="ECO:0000256" key="12">
    <source>
        <dbReference type="PIRSR" id="PIRSR605708-2"/>
    </source>
</evidence>
<dbReference type="GO" id="GO:0006559">
    <property type="term" value="P:L-phenylalanine catabolic process"/>
    <property type="evidence" value="ECO:0007669"/>
    <property type="project" value="UniProtKB-UniRule"/>
</dbReference>
<proteinExistence type="inferred from homology"/>
<dbReference type="SUPFAM" id="SSF51182">
    <property type="entry name" value="RmlC-like cupins"/>
    <property type="match status" value="1"/>
</dbReference>
<feature type="active site" description="Proton acceptor" evidence="9 11">
    <location>
        <position position="305"/>
    </location>
</feature>
<dbReference type="InterPro" id="IPR046451">
    <property type="entry name" value="HgmA_C"/>
</dbReference>
<evidence type="ECO:0000256" key="1">
    <source>
        <dbReference type="ARBA" id="ARBA00001962"/>
    </source>
</evidence>